<proteinExistence type="predicted"/>
<dbReference type="EMBL" id="CM056780">
    <property type="protein sequence ID" value="KAJ8716125.1"/>
    <property type="molecule type" value="Genomic_DNA"/>
</dbReference>
<dbReference type="Proteomes" id="UP001231649">
    <property type="component" value="Chromosome 4"/>
</dbReference>
<comment type="caution">
    <text evidence="1">The sequence shown here is derived from an EMBL/GenBank/DDBJ whole genome shotgun (WGS) entry which is preliminary data.</text>
</comment>
<organism evidence="1 2">
    <name type="scientific">Mythimna loreyi</name>
    <dbReference type="NCBI Taxonomy" id="667449"/>
    <lineage>
        <taxon>Eukaryota</taxon>
        <taxon>Metazoa</taxon>
        <taxon>Ecdysozoa</taxon>
        <taxon>Arthropoda</taxon>
        <taxon>Hexapoda</taxon>
        <taxon>Insecta</taxon>
        <taxon>Pterygota</taxon>
        <taxon>Neoptera</taxon>
        <taxon>Endopterygota</taxon>
        <taxon>Lepidoptera</taxon>
        <taxon>Glossata</taxon>
        <taxon>Ditrysia</taxon>
        <taxon>Noctuoidea</taxon>
        <taxon>Noctuidae</taxon>
        <taxon>Noctuinae</taxon>
        <taxon>Hadenini</taxon>
        <taxon>Mythimna</taxon>
    </lineage>
</organism>
<reference evidence="1" key="1">
    <citation type="submission" date="2023-03" db="EMBL/GenBank/DDBJ databases">
        <title>Chromosome-level genomes of two armyworms, Mythimna separata and Mythimna loreyi, provide insights into the biosynthesis and reception of sex pheromones.</title>
        <authorList>
            <person name="Zhao H."/>
        </authorList>
    </citation>
    <scope>NUCLEOTIDE SEQUENCE</scope>
    <source>
        <strain evidence="1">BeijingLab</strain>
    </source>
</reference>
<sequence length="446" mass="50225">MLREGLLVVIATCVALTAARSPPQSENIEELLKNVDARYSDNVFEDANLDVPDLIRKYRYPVEVHEVTTEDGYILQMHRIPHGRDANNEPNVRRPVVFLMHGLLSSSADLVIMGPGSALAYILAEEGFDVWMGNARGNYYSRRHVRLNPDAILSTAFWKFSWEEIGNIDLPTMIDHALKVSGQERLHYIGHSQGTTSFFVLGSMRPEYNAKIISMHAMAPVAYMANNRSLLLRILSYYASDIESIASLIGFGEFMPNSVVFTWAGQALCRDEVVFQPLCSNIMFLMGGWNEDQHNTTMMPAIFGHTPAGASVRQLVHYAQGINDRGFRRFDQGSRLSNYRAYGSFKPPSFDLSKVTTPVFLHFSDNDPLAHVNDVDRLFRELGRPIGKFRVPMTNFSHLDFVYAINGKELLYNRMINLIKAMDVNGLAGIAEVEGIEDMEGFEDNV</sequence>
<name>A0ACC2QI29_9NEOP</name>
<evidence type="ECO:0000313" key="1">
    <source>
        <dbReference type="EMBL" id="KAJ8716125.1"/>
    </source>
</evidence>
<protein>
    <submittedName>
        <fullName evidence="1">Uncharacterized protein</fullName>
    </submittedName>
</protein>
<keyword evidence="2" id="KW-1185">Reference proteome</keyword>
<accession>A0ACC2QI29</accession>
<gene>
    <name evidence="1" type="ORF">PYW08_013410</name>
</gene>
<evidence type="ECO:0000313" key="2">
    <source>
        <dbReference type="Proteomes" id="UP001231649"/>
    </source>
</evidence>